<feature type="domain" description="Pyruvate phosphate dikinase AMP/ATP-binding" evidence="3">
    <location>
        <begin position="18"/>
        <end position="283"/>
    </location>
</feature>
<proteinExistence type="predicted"/>
<dbReference type="Proteomes" id="UP000307841">
    <property type="component" value="Unassembled WGS sequence"/>
</dbReference>
<gene>
    <name evidence="4" type="ORF">E8L90_06215</name>
</gene>
<dbReference type="InterPro" id="IPR013815">
    <property type="entry name" value="ATP_grasp_subdomain_1"/>
</dbReference>
<evidence type="ECO:0000256" key="1">
    <source>
        <dbReference type="SAM" id="MobiDB-lite"/>
    </source>
</evidence>
<dbReference type="InterPro" id="IPR002192">
    <property type="entry name" value="PPDK_AMP/ATP-bd"/>
</dbReference>
<evidence type="ECO:0000313" key="4">
    <source>
        <dbReference type="EMBL" id="TKI55084.1"/>
    </source>
</evidence>
<protein>
    <recommendedName>
        <fullName evidence="6">Phosphoenolpyruvate synthase</fullName>
    </recommendedName>
</protein>
<feature type="domain" description="PEP-utilising enzyme mobile" evidence="2">
    <location>
        <begin position="730"/>
        <end position="799"/>
    </location>
</feature>
<dbReference type="SUPFAM" id="SSF56059">
    <property type="entry name" value="Glutathione synthetase ATP-binding domain-like"/>
    <property type="match status" value="1"/>
</dbReference>
<organism evidence="4 5">
    <name type="scientific">Brevibacillus antibioticus</name>
    <dbReference type="NCBI Taxonomy" id="2570228"/>
    <lineage>
        <taxon>Bacteria</taxon>
        <taxon>Bacillati</taxon>
        <taxon>Bacillota</taxon>
        <taxon>Bacilli</taxon>
        <taxon>Bacillales</taxon>
        <taxon>Paenibacillaceae</taxon>
        <taxon>Brevibacillus</taxon>
    </lineage>
</organism>
<dbReference type="GO" id="GO:0005524">
    <property type="term" value="F:ATP binding"/>
    <property type="evidence" value="ECO:0007669"/>
    <property type="project" value="InterPro"/>
</dbReference>
<dbReference type="Gene3D" id="3.30.470.20">
    <property type="entry name" value="ATP-grasp fold, B domain"/>
    <property type="match status" value="2"/>
</dbReference>
<feature type="region of interest" description="Disordered" evidence="1">
    <location>
        <begin position="681"/>
        <end position="705"/>
    </location>
</feature>
<sequence>MTVCKIGAIPLHTDTIYGQKAYSLSQLNVQGLNVPEGFALSTNFYTEFLNYNRFPFQPNQYLSHNNEIMDFLICAQFSEEQKKQIAVIHQMLVQHSGDSLAVRSSAVFEDLVGDSMAGLYDSIVQVCTYEELEQAVKKCYASLFSDRALSVLSRKGMDFTHHRMGVIIQKFVAGTPSGVMFTADTIEMDSDVIHVNSVDGYCSQFVDGALPSSFYKVAKQTGEVIESHLAQGSKSLSPEHMESLVQTAQTIEALFEDCQDIEWTFQGDTLYILQARTITTMRNRPFHIQWDEPGESDFTWFRITEQPYPPLVQEIFEMEAVGYHDGAYATAGRMEYYADIRNHNGYFFARLKDMPNRDEKRQAFIEYVDRLFAEGKHIFFDVVLPQLQTYTNQLNHYIGKDLQHAEAVTFLEVAYDFLRKATELHDYAVYGGRYIHEFETYCKEILEDMRLEQTFDLVYVPSQLTKERQQLAHMAEIVNQNDDLQHLFETCHYDEILYARLSKLSTAEVLLGEMEAYLKEFGLLSKGFDNELHPVLIEQPSLVMAKIRTFLTLDTKEFLHNMETTKANKQNLVDAITERLDEESRGEFLNKLQLAEKAFLTGDNHNFYMDSMFRSYIRLAVMQAGNILTREGLIERPDDVHFLRFDQLMDGLRNHTSYITHIEAGKKLIAEQKRMLTPTFIGRAASGPPPHPNQQATANPEEDPHLLTGVSGLRKNVTGIVVYGIPRVLKEDRILVLPHGHAGDIMHIVDKVKGLIFAGGAPFDHLGILSRELGIPSMYYVSNVFERLKVGDMVEIDGVQSQIRRLIKE</sequence>
<dbReference type="RefSeq" id="WP_137028463.1">
    <property type="nucleotide sequence ID" value="NZ_SZNK01000001.1"/>
</dbReference>
<dbReference type="InterPro" id="IPR036637">
    <property type="entry name" value="Phosphohistidine_dom_sf"/>
</dbReference>
<dbReference type="AlphaFoldDB" id="A0A4U2Y4P8"/>
<accession>A0A4U2Y4P8</accession>
<dbReference type="GO" id="GO:0016301">
    <property type="term" value="F:kinase activity"/>
    <property type="evidence" value="ECO:0007669"/>
    <property type="project" value="InterPro"/>
</dbReference>
<name>A0A4U2Y4P8_9BACL</name>
<dbReference type="SUPFAM" id="SSF52009">
    <property type="entry name" value="Phosphohistidine domain"/>
    <property type="match status" value="1"/>
</dbReference>
<dbReference type="PANTHER" id="PTHR43615:SF1">
    <property type="entry name" value="PPDK_N DOMAIN-CONTAINING PROTEIN"/>
    <property type="match status" value="1"/>
</dbReference>
<dbReference type="OrthoDB" id="9765468at2"/>
<evidence type="ECO:0000259" key="2">
    <source>
        <dbReference type="Pfam" id="PF00391"/>
    </source>
</evidence>
<dbReference type="Pfam" id="PF01326">
    <property type="entry name" value="PPDK_N"/>
    <property type="match status" value="1"/>
</dbReference>
<dbReference type="InterPro" id="IPR008279">
    <property type="entry name" value="PEP-util_enz_mobile_dom"/>
</dbReference>
<dbReference type="Gene3D" id="3.30.1490.20">
    <property type="entry name" value="ATP-grasp fold, A domain"/>
    <property type="match status" value="1"/>
</dbReference>
<keyword evidence="5" id="KW-1185">Reference proteome</keyword>
<dbReference type="EMBL" id="SZNK01000001">
    <property type="protein sequence ID" value="TKI55084.1"/>
    <property type="molecule type" value="Genomic_DNA"/>
</dbReference>
<dbReference type="PANTHER" id="PTHR43615">
    <property type="entry name" value="PHOSPHOENOLPYRUVATE SYNTHASE-RELATED"/>
    <property type="match status" value="1"/>
</dbReference>
<dbReference type="Pfam" id="PF00391">
    <property type="entry name" value="PEP-utilizers"/>
    <property type="match status" value="1"/>
</dbReference>
<comment type="caution">
    <text evidence="4">The sequence shown here is derived from an EMBL/GenBank/DDBJ whole genome shotgun (WGS) entry which is preliminary data.</text>
</comment>
<evidence type="ECO:0000313" key="5">
    <source>
        <dbReference type="Proteomes" id="UP000307841"/>
    </source>
</evidence>
<evidence type="ECO:0000259" key="3">
    <source>
        <dbReference type="Pfam" id="PF01326"/>
    </source>
</evidence>
<dbReference type="InterPro" id="IPR051549">
    <property type="entry name" value="PEP_Utilizing_Enz"/>
</dbReference>
<reference evidence="4 5" key="1">
    <citation type="submission" date="2019-04" db="EMBL/GenBank/DDBJ databases">
        <title>Whole genome sequencing of Brevibacillus sp. TGS2-1.</title>
        <authorList>
            <person name="Choi A."/>
        </authorList>
    </citation>
    <scope>NUCLEOTIDE SEQUENCE [LARGE SCALE GENOMIC DNA]</scope>
    <source>
        <strain evidence="4 5">TGS2-1</strain>
    </source>
</reference>
<dbReference type="Gene3D" id="3.50.30.10">
    <property type="entry name" value="Phosphohistidine domain"/>
    <property type="match status" value="1"/>
</dbReference>
<evidence type="ECO:0008006" key="6">
    <source>
        <dbReference type="Google" id="ProtNLM"/>
    </source>
</evidence>